<dbReference type="PANTHER" id="PTHR42780">
    <property type="entry name" value="SOLEUCYL-TRNA SYNTHETASE"/>
    <property type="match status" value="1"/>
</dbReference>
<evidence type="ECO:0000256" key="2">
    <source>
        <dbReference type="ARBA" id="ARBA00013165"/>
    </source>
</evidence>
<dbReference type="GO" id="GO:0002161">
    <property type="term" value="F:aminoacyl-tRNA deacylase activity"/>
    <property type="evidence" value="ECO:0007669"/>
    <property type="project" value="InterPro"/>
</dbReference>
<protein>
    <recommendedName>
        <fullName evidence="2">isoleucine--tRNA ligase</fullName>
        <ecNumber evidence="2">6.1.1.5</ecNumber>
    </recommendedName>
    <alternativeName>
        <fullName evidence="8">Isoleucyl-tRNA synthetase</fullName>
    </alternativeName>
</protein>
<dbReference type="SUPFAM" id="SSF50677">
    <property type="entry name" value="ValRS/IleRS/LeuRS editing domain"/>
    <property type="match status" value="1"/>
</dbReference>
<dbReference type="InterPro" id="IPR002300">
    <property type="entry name" value="aa-tRNA-synth_Ia"/>
</dbReference>
<keyword evidence="3 10" id="KW-0436">Ligase</keyword>
<dbReference type="InterPro" id="IPR014729">
    <property type="entry name" value="Rossmann-like_a/b/a_fold"/>
</dbReference>
<dbReference type="Gene3D" id="3.90.740.10">
    <property type="entry name" value="Valyl/Leucyl/Isoleucyl-tRNA synthetase, editing domain"/>
    <property type="match status" value="1"/>
</dbReference>
<keyword evidence="7 10" id="KW-0030">Aminoacyl-tRNA synthetase</keyword>
<dbReference type="PROSITE" id="PS00178">
    <property type="entry name" value="AA_TRNA_LIGASE_I"/>
    <property type="match status" value="1"/>
</dbReference>
<dbReference type="GO" id="GO:0006428">
    <property type="term" value="P:isoleucyl-tRNA aminoacylation"/>
    <property type="evidence" value="ECO:0007669"/>
    <property type="project" value="InterPro"/>
</dbReference>
<sequence>MSGHLEPVPEVDKISFPGEEEKIYELWKKLDVFHTCLKQSKDRPRFTFYDGPPFATGLPHYGHILAGTIKDVVTRWAHQTGHHVERRFGWDTHGLPVEYEIDKTYGINGPEDVAKMGIKKYNELCRSIVMRYASDWEHIVSRLGRWIDFKNDYKTLYPWYMESIWWVFSQLYQKGLVYRGFKVMPFSTACSTPLSNFEAGQNYQDTQDPSVVVNFPVVGEKDVVLVAWTTTPWTLPSNLALCVNPDMDYVRVQGKTSERNAVYIIMEARLCQIFKNESEYEIVSRCKGKELEGIKYEPLFTYFKHKEADGAFKVLCDGYVTSESGTGIVHQAPYFGEDDFRVSIAYGIINRDDEPICPVDDAGRFVLPVTDFKGLHVKEADPEITKLLKSRGRLVLAERINHSYPFCWRSDTPLIYRAVPSWFIRVEQMKETLLTSNEKTYWVPSFVKDK</sequence>
<dbReference type="EMBL" id="JAXCGZ010017016">
    <property type="protein sequence ID" value="KAK7069133.1"/>
    <property type="molecule type" value="Genomic_DNA"/>
</dbReference>
<comment type="catalytic activity">
    <reaction evidence="9">
        <text>tRNA(Ile) + L-isoleucine + ATP = L-isoleucyl-tRNA(Ile) + AMP + diphosphate</text>
        <dbReference type="Rhea" id="RHEA:11060"/>
        <dbReference type="Rhea" id="RHEA-COMP:9666"/>
        <dbReference type="Rhea" id="RHEA-COMP:9695"/>
        <dbReference type="ChEBI" id="CHEBI:30616"/>
        <dbReference type="ChEBI" id="CHEBI:33019"/>
        <dbReference type="ChEBI" id="CHEBI:58045"/>
        <dbReference type="ChEBI" id="CHEBI:78442"/>
        <dbReference type="ChEBI" id="CHEBI:78528"/>
        <dbReference type="ChEBI" id="CHEBI:456215"/>
        <dbReference type="EC" id="6.1.1.5"/>
    </reaction>
</comment>
<organism evidence="12 13">
    <name type="scientific">Halocaridina rubra</name>
    <name type="common">Hawaiian red shrimp</name>
    <dbReference type="NCBI Taxonomy" id="373956"/>
    <lineage>
        <taxon>Eukaryota</taxon>
        <taxon>Metazoa</taxon>
        <taxon>Ecdysozoa</taxon>
        <taxon>Arthropoda</taxon>
        <taxon>Crustacea</taxon>
        <taxon>Multicrustacea</taxon>
        <taxon>Malacostraca</taxon>
        <taxon>Eumalacostraca</taxon>
        <taxon>Eucarida</taxon>
        <taxon>Decapoda</taxon>
        <taxon>Pleocyemata</taxon>
        <taxon>Caridea</taxon>
        <taxon>Atyoidea</taxon>
        <taxon>Atyidae</taxon>
        <taxon>Halocaridina</taxon>
    </lineage>
</organism>
<proteinExistence type="inferred from homology"/>
<keyword evidence="13" id="KW-1185">Reference proteome</keyword>
<dbReference type="Proteomes" id="UP001381693">
    <property type="component" value="Unassembled WGS sequence"/>
</dbReference>
<dbReference type="GO" id="GO:0004822">
    <property type="term" value="F:isoleucine-tRNA ligase activity"/>
    <property type="evidence" value="ECO:0007669"/>
    <property type="project" value="UniProtKB-EC"/>
</dbReference>
<evidence type="ECO:0000256" key="1">
    <source>
        <dbReference type="ARBA" id="ARBA00005594"/>
    </source>
</evidence>
<comment type="similarity">
    <text evidence="1 10">Belongs to the class-I aminoacyl-tRNA synthetase family.</text>
</comment>
<evidence type="ECO:0000256" key="6">
    <source>
        <dbReference type="ARBA" id="ARBA00022917"/>
    </source>
</evidence>
<dbReference type="InterPro" id="IPR023586">
    <property type="entry name" value="Ile-tRNA-ligase_type2"/>
</dbReference>
<evidence type="ECO:0000256" key="4">
    <source>
        <dbReference type="ARBA" id="ARBA00022741"/>
    </source>
</evidence>
<dbReference type="Pfam" id="PF00133">
    <property type="entry name" value="tRNA-synt_1"/>
    <property type="match status" value="1"/>
</dbReference>
<evidence type="ECO:0000256" key="8">
    <source>
        <dbReference type="ARBA" id="ARBA00032665"/>
    </source>
</evidence>
<feature type="domain" description="Aminoacyl-tRNA synthetase class Ia" evidence="11">
    <location>
        <begin position="22"/>
        <end position="447"/>
    </location>
</feature>
<evidence type="ECO:0000259" key="11">
    <source>
        <dbReference type="Pfam" id="PF00133"/>
    </source>
</evidence>
<keyword evidence="4 10" id="KW-0547">Nucleotide-binding</keyword>
<accession>A0AAN8WUR7</accession>
<evidence type="ECO:0000313" key="13">
    <source>
        <dbReference type="Proteomes" id="UP001381693"/>
    </source>
</evidence>
<gene>
    <name evidence="12" type="primary">IARS1</name>
    <name evidence="12" type="ORF">SK128_004118</name>
</gene>
<dbReference type="PRINTS" id="PR00984">
    <property type="entry name" value="TRNASYNTHILE"/>
</dbReference>
<dbReference type="AlphaFoldDB" id="A0AAN8WUR7"/>
<reference evidence="12 13" key="1">
    <citation type="submission" date="2023-11" db="EMBL/GenBank/DDBJ databases">
        <title>Halocaridina rubra genome assembly.</title>
        <authorList>
            <person name="Smith C."/>
        </authorList>
    </citation>
    <scope>NUCLEOTIDE SEQUENCE [LARGE SCALE GENOMIC DNA]</scope>
    <source>
        <strain evidence="12">EP-1</strain>
        <tissue evidence="12">Whole</tissue>
    </source>
</reference>
<feature type="non-terminal residue" evidence="12">
    <location>
        <position position="450"/>
    </location>
</feature>
<dbReference type="SUPFAM" id="SSF52374">
    <property type="entry name" value="Nucleotidylyl transferase"/>
    <property type="match status" value="1"/>
</dbReference>
<dbReference type="InterPro" id="IPR009008">
    <property type="entry name" value="Val/Leu/Ile-tRNA-synth_edit"/>
</dbReference>
<evidence type="ECO:0000256" key="3">
    <source>
        <dbReference type="ARBA" id="ARBA00022598"/>
    </source>
</evidence>
<keyword evidence="5 10" id="KW-0067">ATP-binding</keyword>
<keyword evidence="6 10" id="KW-0648">Protein biosynthesis</keyword>
<dbReference type="FunFam" id="3.40.50.620:FF:000414">
    <property type="entry name" value="Isoleucine--tRNA ligase, cytoplasmic-like"/>
    <property type="match status" value="1"/>
</dbReference>
<evidence type="ECO:0000256" key="7">
    <source>
        <dbReference type="ARBA" id="ARBA00023146"/>
    </source>
</evidence>
<dbReference type="GO" id="GO:0005524">
    <property type="term" value="F:ATP binding"/>
    <property type="evidence" value="ECO:0007669"/>
    <property type="project" value="UniProtKB-KW"/>
</dbReference>
<dbReference type="InterPro" id="IPR001412">
    <property type="entry name" value="aa-tRNA-synth_I_CS"/>
</dbReference>
<dbReference type="EC" id="6.1.1.5" evidence="2"/>
<evidence type="ECO:0000313" key="12">
    <source>
        <dbReference type="EMBL" id="KAK7069133.1"/>
    </source>
</evidence>
<evidence type="ECO:0000256" key="5">
    <source>
        <dbReference type="ARBA" id="ARBA00022840"/>
    </source>
</evidence>
<evidence type="ECO:0000256" key="10">
    <source>
        <dbReference type="RuleBase" id="RU363035"/>
    </source>
</evidence>
<evidence type="ECO:0000256" key="9">
    <source>
        <dbReference type="ARBA" id="ARBA00048359"/>
    </source>
</evidence>
<comment type="caution">
    <text evidence="12">The sequence shown here is derived from an EMBL/GenBank/DDBJ whole genome shotgun (WGS) entry which is preliminary data.</text>
</comment>
<name>A0AAN8WUR7_HALRR</name>
<dbReference type="Gene3D" id="3.40.50.620">
    <property type="entry name" value="HUPs"/>
    <property type="match status" value="2"/>
</dbReference>
<dbReference type="PANTHER" id="PTHR42780:SF1">
    <property type="entry name" value="ISOLEUCINE--TRNA LIGASE, CYTOPLASMIC"/>
    <property type="match status" value="1"/>
</dbReference>
<dbReference type="InterPro" id="IPR002301">
    <property type="entry name" value="Ile-tRNA-ligase"/>
</dbReference>